<dbReference type="EMBL" id="UZAJ01018324">
    <property type="protein sequence ID" value="VDO81842.1"/>
    <property type="molecule type" value="Genomic_DNA"/>
</dbReference>
<organism evidence="3">
    <name type="scientific">Onchocerca flexuosa</name>
    <dbReference type="NCBI Taxonomy" id="387005"/>
    <lineage>
        <taxon>Eukaryota</taxon>
        <taxon>Metazoa</taxon>
        <taxon>Ecdysozoa</taxon>
        <taxon>Nematoda</taxon>
        <taxon>Chromadorea</taxon>
        <taxon>Rhabditida</taxon>
        <taxon>Spirurina</taxon>
        <taxon>Spiruromorpha</taxon>
        <taxon>Filarioidea</taxon>
        <taxon>Onchocercidae</taxon>
        <taxon>Onchocerca</taxon>
    </lineage>
</organism>
<proteinExistence type="predicted"/>
<evidence type="ECO:0000313" key="3">
    <source>
        <dbReference type="WBParaSite" id="OFLC_0001209401-mRNA-1"/>
    </source>
</evidence>
<dbReference type="Proteomes" id="UP000267606">
    <property type="component" value="Unassembled WGS sequence"/>
</dbReference>
<dbReference type="AlphaFoldDB" id="A0A183HX82"/>
<name>A0A183HX82_9BILA</name>
<gene>
    <name evidence="1" type="ORF">OFLC_LOCUS12091</name>
</gene>
<reference evidence="1 2" key="2">
    <citation type="submission" date="2018-11" db="EMBL/GenBank/DDBJ databases">
        <authorList>
            <consortium name="Pathogen Informatics"/>
        </authorList>
    </citation>
    <scope>NUCLEOTIDE SEQUENCE [LARGE SCALE GENOMIC DNA]</scope>
</reference>
<evidence type="ECO:0000313" key="1">
    <source>
        <dbReference type="EMBL" id="VDO81842.1"/>
    </source>
</evidence>
<keyword evidence="2" id="KW-1185">Reference proteome</keyword>
<evidence type="ECO:0000313" key="2">
    <source>
        <dbReference type="Proteomes" id="UP000267606"/>
    </source>
</evidence>
<accession>A0A183HX82</accession>
<reference evidence="3" key="1">
    <citation type="submission" date="2016-06" db="UniProtKB">
        <authorList>
            <consortium name="WormBaseParasite"/>
        </authorList>
    </citation>
    <scope>IDENTIFICATION</scope>
</reference>
<protein>
    <submittedName>
        <fullName evidence="3">Peptidase_S9 domain-containing protein</fullName>
    </submittedName>
</protein>
<sequence>MIIWTRLDNSSAVEVRLKLLNFSWQLVDFDRGVGGPYEGLLYIPNETSIVPLVVIPHGGPHSATIAWSSIHCL</sequence>
<dbReference type="STRING" id="387005.A0A183HX82"/>
<dbReference type="WBParaSite" id="OFLC_0001209401-mRNA-1">
    <property type="protein sequence ID" value="OFLC_0001209401-mRNA-1"/>
    <property type="gene ID" value="OFLC_0001209401"/>
</dbReference>